<name>A0ACC1YWC1_MELAZ</name>
<evidence type="ECO:0000313" key="1">
    <source>
        <dbReference type="EMBL" id="KAJ4727483.1"/>
    </source>
</evidence>
<protein>
    <submittedName>
        <fullName evidence="1">Thiamine phosphate synthase</fullName>
    </submittedName>
</protein>
<reference evidence="1 2" key="1">
    <citation type="journal article" date="2023" name="Science">
        <title>Complex scaffold remodeling in plant triterpene biosynthesis.</title>
        <authorList>
            <person name="De La Pena R."/>
            <person name="Hodgson H."/>
            <person name="Liu J.C."/>
            <person name="Stephenson M.J."/>
            <person name="Martin A.C."/>
            <person name="Owen C."/>
            <person name="Harkess A."/>
            <person name="Leebens-Mack J."/>
            <person name="Jimenez L.E."/>
            <person name="Osbourn A."/>
            <person name="Sattely E.S."/>
        </authorList>
    </citation>
    <scope>NUCLEOTIDE SEQUENCE [LARGE SCALE GENOMIC DNA]</scope>
    <source>
        <strain evidence="2">cv. JPN11</strain>
        <tissue evidence="1">Leaf</tissue>
    </source>
</reference>
<sequence length="924" mass="102801">MKPLISLHAPITTTTPRFLFTQLFPIPRFKSPPHRTHFPIKSISNDSSFRSDDAAPVISEKQRRPRTLYPGGYKRPEIKVPNVVLQLEPDEVLTGDNVLDLIDEAVAKFVGIIVLNGGEASGKSVYEAACLLKSVVKDRAYFLIAERVDIAAAVDASGVVLSDQGLPAIVARNTMKDSKSESVVLPLVGRNVQNLDAALSASNSEGADFLMCGFREGQKADVVGNSVFTNVKIPIFVMNASHGEAKSLAEMSKCLKSGASGFVISLKDLRLFSGDVLSQLFNAIRTTNEKLDRELENASNVKLLDAGDSFPVKESVAGFVKLENREKQLIETERSVLLEAIDVIQKAAPLMEEVSLLMDAVSQIDEPFLLVIVGEFNSGKSSVINALLGERYLKEGVVPTTNEITFLRFSDLESEEQQRCERHPDGQYICYLPSPILKEMSIVDTPGTNVILQRQQRLTEEFVPRADLVLFVISADRPLTESEVVFLRYTQQWKKKVVFVLNKSDLYRNSFELEEAMSFIKDNTRKLLNMEDVTIYPVSARSALQAKLSGSSAVGKDHSGLSVNDSHWRINSFDKLEKFLYSFLDGSTSTGKQRIRLKLETPIGIAERLLSSCETLVRKDCQDAREDLTSVNEMVDSVKKYAMKMESESITWRRQTLSLIDATKSRVVKLIESTFQLSNLDLIVSYILGGDKSAMMPATSRIQNDIISPALLDARKLLGEYTMWLQSKNAREGSQYKESFENRWPSFVYPKAQVDLGTYQLVKKADEDSLRVVENFSASATSKLFEQELREVFLGTFGGLGAAGLSASLLTSVLPTTLEDLLALGLCSAGGYIAVANFPIRRRGVIDKVNRIADGFAREVEEAMQRDLQETIGYLENFVKNIGKPYRDAAQHRLDKLLNVQDELSNVREKLQKLQVEIQNLHVS</sequence>
<accession>A0ACC1YWC1</accession>
<comment type="caution">
    <text evidence="1">The sequence shown here is derived from an EMBL/GenBank/DDBJ whole genome shotgun (WGS) entry which is preliminary data.</text>
</comment>
<dbReference type="Proteomes" id="UP001164539">
    <property type="component" value="Chromosome 1"/>
</dbReference>
<dbReference type="EMBL" id="CM051394">
    <property type="protein sequence ID" value="KAJ4727483.1"/>
    <property type="molecule type" value="Genomic_DNA"/>
</dbReference>
<keyword evidence="2" id="KW-1185">Reference proteome</keyword>
<proteinExistence type="predicted"/>
<gene>
    <name evidence="1" type="ORF">OWV82_000573</name>
</gene>
<organism evidence="1 2">
    <name type="scientific">Melia azedarach</name>
    <name type="common">Chinaberry tree</name>
    <dbReference type="NCBI Taxonomy" id="155640"/>
    <lineage>
        <taxon>Eukaryota</taxon>
        <taxon>Viridiplantae</taxon>
        <taxon>Streptophyta</taxon>
        <taxon>Embryophyta</taxon>
        <taxon>Tracheophyta</taxon>
        <taxon>Spermatophyta</taxon>
        <taxon>Magnoliopsida</taxon>
        <taxon>eudicotyledons</taxon>
        <taxon>Gunneridae</taxon>
        <taxon>Pentapetalae</taxon>
        <taxon>rosids</taxon>
        <taxon>malvids</taxon>
        <taxon>Sapindales</taxon>
        <taxon>Meliaceae</taxon>
        <taxon>Melia</taxon>
    </lineage>
</organism>
<evidence type="ECO:0000313" key="2">
    <source>
        <dbReference type="Proteomes" id="UP001164539"/>
    </source>
</evidence>